<reference evidence="14" key="1">
    <citation type="submission" date="2025-08" db="UniProtKB">
        <authorList>
            <consortium name="RefSeq"/>
        </authorList>
    </citation>
    <scope>IDENTIFICATION</scope>
</reference>
<evidence type="ECO:0000256" key="3">
    <source>
        <dbReference type="ARBA" id="ARBA00004496"/>
    </source>
</evidence>
<comment type="pathway">
    <text evidence="4">Purine metabolism; AMP biosynthesis via salvage pathway; AMP from adenine: step 1/1.</text>
</comment>
<dbReference type="GO" id="GO:0005737">
    <property type="term" value="C:cytoplasm"/>
    <property type="evidence" value="ECO:0007669"/>
    <property type="project" value="UniProtKB-SubCell"/>
</dbReference>
<comment type="similarity">
    <text evidence="5">Belongs to the purine/pyrimidine phosphoribosyltransferase family.</text>
</comment>
<evidence type="ECO:0000313" key="14">
    <source>
        <dbReference type="RefSeq" id="XP_003742537.1"/>
    </source>
</evidence>
<feature type="domain" description="Phosphoribosyltransferase" evidence="12">
    <location>
        <begin position="38"/>
        <end position="168"/>
    </location>
</feature>
<comment type="catalytic activity">
    <reaction evidence="1">
        <text>AMP + diphosphate = 5-phospho-alpha-D-ribose 1-diphosphate + adenine</text>
        <dbReference type="Rhea" id="RHEA:16609"/>
        <dbReference type="ChEBI" id="CHEBI:16708"/>
        <dbReference type="ChEBI" id="CHEBI:33019"/>
        <dbReference type="ChEBI" id="CHEBI:58017"/>
        <dbReference type="ChEBI" id="CHEBI:456215"/>
        <dbReference type="EC" id="2.4.2.7"/>
    </reaction>
</comment>
<dbReference type="AlphaFoldDB" id="A0AAJ6VXX0"/>
<dbReference type="FunFam" id="3.40.50.2020:FF:000021">
    <property type="entry name" value="Adenine phosphoribosyltransferase"/>
    <property type="match status" value="1"/>
</dbReference>
<evidence type="ECO:0000256" key="5">
    <source>
        <dbReference type="ARBA" id="ARBA00008391"/>
    </source>
</evidence>
<dbReference type="GO" id="GO:0002055">
    <property type="term" value="F:adenine binding"/>
    <property type="evidence" value="ECO:0007669"/>
    <property type="project" value="TreeGrafter"/>
</dbReference>
<dbReference type="GO" id="GO:0006166">
    <property type="term" value="P:purine ribonucleoside salvage"/>
    <property type="evidence" value="ECO:0007669"/>
    <property type="project" value="UniProtKB-KW"/>
</dbReference>
<evidence type="ECO:0000256" key="1">
    <source>
        <dbReference type="ARBA" id="ARBA00000868"/>
    </source>
</evidence>
<evidence type="ECO:0000259" key="12">
    <source>
        <dbReference type="Pfam" id="PF00156"/>
    </source>
</evidence>
<dbReference type="CTD" id="353"/>
<protein>
    <recommendedName>
        <fullName evidence="7">Adenine phosphoribosyltransferase</fullName>
        <ecNumber evidence="6">2.4.2.7</ecNumber>
    </recommendedName>
</protein>
<evidence type="ECO:0000313" key="13">
    <source>
        <dbReference type="Proteomes" id="UP000694867"/>
    </source>
</evidence>
<evidence type="ECO:0000256" key="6">
    <source>
        <dbReference type="ARBA" id="ARBA00011893"/>
    </source>
</evidence>
<evidence type="ECO:0000256" key="10">
    <source>
        <dbReference type="ARBA" id="ARBA00022679"/>
    </source>
</evidence>
<dbReference type="Proteomes" id="UP000694867">
    <property type="component" value="Unplaced"/>
</dbReference>
<dbReference type="PANTHER" id="PTHR32315">
    <property type="entry name" value="ADENINE PHOSPHORIBOSYLTRANSFERASE"/>
    <property type="match status" value="1"/>
</dbReference>
<dbReference type="CDD" id="cd06223">
    <property type="entry name" value="PRTases_typeI"/>
    <property type="match status" value="1"/>
</dbReference>
<dbReference type="RefSeq" id="XP_003742537.1">
    <property type="nucleotide sequence ID" value="XM_003742489.2"/>
</dbReference>
<evidence type="ECO:0000256" key="9">
    <source>
        <dbReference type="ARBA" id="ARBA00022676"/>
    </source>
</evidence>
<dbReference type="PANTHER" id="PTHR32315:SF3">
    <property type="entry name" value="ADENINE PHOSPHORIBOSYLTRANSFERASE"/>
    <property type="match status" value="1"/>
</dbReference>
<dbReference type="NCBIfam" id="NF002636">
    <property type="entry name" value="PRK02304.1-5"/>
    <property type="match status" value="1"/>
</dbReference>
<dbReference type="InterPro" id="IPR005764">
    <property type="entry name" value="Ade_phspho_trans"/>
</dbReference>
<organism evidence="13 14">
    <name type="scientific">Galendromus occidentalis</name>
    <name type="common">western predatory mite</name>
    <dbReference type="NCBI Taxonomy" id="34638"/>
    <lineage>
        <taxon>Eukaryota</taxon>
        <taxon>Metazoa</taxon>
        <taxon>Ecdysozoa</taxon>
        <taxon>Arthropoda</taxon>
        <taxon>Chelicerata</taxon>
        <taxon>Arachnida</taxon>
        <taxon>Acari</taxon>
        <taxon>Parasitiformes</taxon>
        <taxon>Mesostigmata</taxon>
        <taxon>Gamasina</taxon>
        <taxon>Phytoseioidea</taxon>
        <taxon>Phytoseiidae</taxon>
        <taxon>Typhlodrominae</taxon>
        <taxon>Galendromus</taxon>
    </lineage>
</organism>
<sequence length="175" mass="19187">MNRVEDLITSHPDFPKKGVLFKDVLPVFRDPRAYHALIDDLAHRIRAEVPNCCGLVGVESRGFMLACPLALKLDLPFIPVRKPGKLPGEVKQASFEKEYGKDHLEVQVESIQKGGTYVILDDLLATGGTLKAACDLLTECGAKVGCAFLVMEISALSGRKTVEDAGYRVESLIKY</sequence>
<keyword evidence="13" id="KW-1185">Reference proteome</keyword>
<evidence type="ECO:0000256" key="11">
    <source>
        <dbReference type="ARBA" id="ARBA00022726"/>
    </source>
</evidence>
<dbReference type="InterPro" id="IPR050054">
    <property type="entry name" value="UPRTase/APRTase"/>
</dbReference>
<dbReference type="Pfam" id="PF00156">
    <property type="entry name" value="Pribosyltran"/>
    <property type="match status" value="1"/>
</dbReference>
<dbReference type="SUPFAM" id="SSF53271">
    <property type="entry name" value="PRTase-like"/>
    <property type="match status" value="1"/>
</dbReference>
<dbReference type="InterPro" id="IPR029057">
    <property type="entry name" value="PRTase-like"/>
</dbReference>
<dbReference type="GO" id="GO:0044209">
    <property type="term" value="P:AMP salvage"/>
    <property type="evidence" value="ECO:0007669"/>
    <property type="project" value="TreeGrafter"/>
</dbReference>
<accession>A0AAJ6VXX0</accession>
<evidence type="ECO:0000256" key="2">
    <source>
        <dbReference type="ARBA" id="ARBA00003968"/>
    </source>
</evidence>
<dbReference type="KEGG" id="goe:100902589"/>
<keyword evidence="10" id="KW-0808">Transferase</keyword>
<dbReference type="InterPro" id="IPR000836">
    <property type="entry name" value="PRTase_dom"/>
</dbReference>
<name>A0AAJ6VXX0_9ACAR</name>
<dbReference type="GO" id="GO:0006168">
    <property type="term" value="P:adenine salvage"/>
    <property type="evidence" value="ECO:0007669"/>
    <property type="project" value="InterPro"/>
</dbReference>
<dbReference type="HAMAP" id="MF_00004">
    <property type="entry name" value="Aden_phosphoribosyltr"/>
    <property type="match status" value="1"/>
</dbReference>
<comment type="function">
    <text evidence="2">Catalyzes a salvage reaction resulting in the formation of AMP, that is energically less costly than de novo synthesis.</text>
</comment>
<gene>
    <name evidence="14" type="primary">LOC100902589</name>
</gene>
<dbReference type="GO" id="GO:0003999">
    <property type="term" value="F:adenine phosphoribosyltransferase activity"/>
    <property type="evidence" value="ECO:0007669"/>
    <property type="project" value="UniProtKB-EC"/>
</dbReference>
<keyword evidence="8" id="KW-0963">Cytoplasm</keyword>
<keyword evidence="11" id="KW-0660">Purine salvage</keyword>
<dbReference type="GO" id="GO:0016208">
    <property type="term" value="F:AMP binding"/>
    <property type="evidence" value="ECO:0007669"/>
    <property type="project" value="TreeGrafter"/>
</dbReference>
<dbReference type="EC" id="2.4.2.7" evidence="6"/>
<dbReference type="Gene3D" id="3.40.50.2020">
    <property type="match status" value="1"/>
</dbReference>
<proteinExistence type="inferred from homology"/>
<dbReference type="GeneID" id="100902589"/>
<comment type="subcellular location">
    <subcellularLocation>
        <location evidence="3">Cytoplasm</location>
    </subcellularLocation>
</comment>
<evidence type="ECO:0000256" key="7">
    <source>
        <dbReference type="ARBA" id="ARBA00017366"/>
    </source>
</evidence>
<evidence type="ECO:0000256" key="4">
    <source>
        <dbReference type="ARBA" id="ARBA00004659"/>
    </source>
</evidence>
<evidence type="ECO:0000256" key="8">
    <source>
        <dbReference type="ARBA" id="ARBA00022490"/>
    </source>
</evidence>
<keyword evidence="9" id="KW-0328">Glycosyltransferase</keyword>